<protein>
    <submittedName>
        <fullName evidence="2">Uncharacterized protein</fullName>
    </submittedName>
</protein>
<proteinExistence type="predicted"/>
<keyword evidence="1" id="KW-0472">Membrane</keyword>
<dbReference type="EMBL" id="AE009951">
    <property type="protein sequence ID" value="AAL95214.1"/>
    <property type="molecule type" value="Genomic_DNA"/>
</dbReference>
<evidence type="ECO:0000256" key="1">
    <source>
        <dbReference type="SAM" id="Phobius"/>
    </source>
</evidence>
<dbReference type="PaxDb" id="190304-FN1018"/>
<dbReference type="InParanoid" id="Q8RES6"/>
<feature type="transmembrane region" description="Helical" evidence="1">
    <location>
        <begin position="12"/>
        <end position="39"/>
    </location>
</feature>
<organism evidence="2">
    <name type="scientific">Fusobacterium nucleatum subsp. nucleatum (strain ATCC 25586 / DSM 15643 / BCRC 10681 / CIP 101130 / JCM 8532 / KCTC 2640 / LMG 13131 / VPI 4355)</name>
    <dbReference type="NCBI Taxonomy" id="190304"/>
    <lineage>
        <taxon>Bacteria</taxon>
        <taxon>Fusobacteriati</taxon>
        <taxon>Fusobacteriota</taxon>
        <taxon>Fusobacteriia</taxon>
        <taxon>Fusobacteriales</taxon>
        <taxon>Fusobacteriaceae</taxon>
        <taxon>Fusobacterium</taxon>
    </lineage>
</organism>
<reference evidence="2" key="1">
    <citation type="journal article" date="2002" name="J. Bacteriol.">
        <title>Genome sequence and analysis of the oral bacterium Fusobacterium nucleatum strain ATCC 25586.</title>
        <authorList>
            <person name="Kapatral V."/>
            <person name="Anderson I."/>
            <person name="Ivanova N."/>
            <person name="Reznik G."/>
            <person name="Los T."/>
            <person name="Lykidis A."/>
            <person name="Bhattacharyya A."/>
            <person name="Bartman A."/>
            <person name="Gardner W."/>
            <person name="Grechkin G."/>
            <person name="Zhu L."/>
            <person name="Vasieva O."/>
            <person name="Chu L."/>
            <person name="Kogan Y."/>
            <person name="Chaga O."/>
            <person name="Goltsman E."/>
            <person name="Bernal A."/>
            <person name="Larsen N."/>
            <person name="D'Souza M."/>
            <person name="Walunas T."/>
            <person name="Pusch G."/>
            <person name="Haselkorn R."/>
            <person name="Fonstein M."/>
            <person name="Kyrpides N."/>
            <person name="Overbeek R."/>
        </authorList>
    </citation>
    <scope>NUCLEOTIDE SEQUENCE [LARGE SCALE GENOMIC DNA]</scope>
    <source>
        <strain evidence="2">ATCC 25586</strain>
    </source>
</reference>
<sequence>MLENYRNLIKSILVCSFFIKVVFLSKSIFTTISMLLIFLEFSMNFSITSSFESLLPQATKKIVNNKGSKINKIF</sequence>
<dbReference type="HOGENOM" id="CLU_2682467_0_0_0"/>
<name>Q8RES6_FUSNN</name>
<dbReference type="KEGG" id="fnu:FN1018"/>
<dbReference type="AlphaFoldDB" id="Q8RES6"/>
<evidence type="ECO:0000313" key="2">
    <source>
        <dbReference type="EMBL" id="AAL95214.1"/>
    </source>
</evidence>
<gene>
    <name evidence="2" type="ordered locus">FN1018</name>
</gene>
<keyword evidence="1" id="KW-0812">Transmembrane</keyword>
<accession>Q8RES6</accession>
<keyword evidence="1" id="KW-1133">Transmembrane helix</keyword>
<dbReference type="EnsemblBacteria" id="AAL95214">
    <property type="protein sequence ID" value="AAL95214"/>
    <property type="gene ID" value="FN1018"/>
</dbReference>